<dbReference type="RefSeq" id="WP_091153875.1">
    <property type="nucleotide sequence ID" value="NZ_FNOT01000004.1"/>
</dbReference>
<gene>
    <name evidence="1" type="ORF">SAMN05660209_01776</name>
</gene>
<dbReference type="PANTHER" id="PTHR16128">
    <property type="entry name" value="FAD/NAD(P)-BINDING OXIDOREDUCTASE FAMILY PROTEIN"/>
    <property type="match status" value="1"/>
</dbReference>
<dbReference type="Gene3D" id="3.50.50.60">
    <property type="entry name" value="FAD/NAD(P)-binding domain"/>
    <property type="match status" value="1"/>
</dbReference>
<dbReference type="OrthoDB" id="5792777at2"/>
<reference evidence="2" key="1">
    <citation type="submission" date="2016-10" db="EMBL/GenBank/DDBJ databases">
        <authorList>
            <person name="Varghese N."/>
            <person name="Submissions S."/>
        </authorList>
    </citation>
    <scope>NUCLEOTIDE SEQUENCE [LARGE SCALE GENOMIC DNA]</scope>
    <source>
        <strain evidence="2">DSM 45422</strain>
    </source>
</reference>
<sequence length="315" mass="32338">MPSSPVTVVGAGIAGTACARALAGAGVPVRVLDRGRRPGGRMASRTLSERTVDLGASYLTAQEGSPFAAVVADWVARGLARPWTDTFAVAGPDGLRSTTTGPVRYAAPAGLRSLVADLATGLDVESGRTVAAVGPGPRVDGDEAPAVVLAMPDPQARRLLDADTAGRLVDDRPWEPSLAVVLGWPERHWPADLHGAFVQDDRAVTWVADDGDRRGDGAPVLVAHTTAALAAAHLEDPDAAAGPVAGAVGRALGIDVAPAWTAVQRWTYARPAEPREEPFGLADGIGVCGDGWSAPSRVESAWTSGHLLGSELGGR</sequence>
<evidence type="ECO:0000313" key="2">
    <source>
        <dbReference type="Proteomes" id="UP000198921"/>
    </source>
</evidence>
<accession>A0A1H3GB81</accession>
<proteinExistence type="predicted"/>
<dbReference type="SUPFAM" id="SSF51905">
    <property type="entry name" value="FAD/NAD(P)-binding domain"/>
    <property type="match status" value="1"/>
</dbReference>
<keyword evidence="2" id="KW-1185">Reference proteome</keyword>
<dbReference type="PANTHER" id="PTHR16128:SF5">
    <property type="entry name" value="FAD_NAD(P)-BINDING OXIDOREDUCTASE FAMILY PROTEIN"/>
    <property type="match status" value="1"/>
</dbReference>
<evidence type="ECO:0008006" key="3">
    <source>
        <dbReference type="Google" id="ProtNLM"/>
    </source>
</evidence>
<protein>
    <recommendedName>
        <fullName evidence="3">Amine oxidase domain-containing protein</fullName>
    </recommendedName>
</protein>
<dbReference type="AlphaFoldDB" id="A0A1H3GB81"/>
<dbReference type="Proteomes" id="UP000198921">
    <property type="component" value="Unassembled WGS sequence"/>
</dbReference>
<dbReference type="STRING" id="1137993.SAMN05660209_01776"/>
<dbReference type="Gene3D" id="3.90.660.10">
    <property type="match status" value="1"/>
</dbReference>
<dbReference type="EMBL" id="FNOT01000004">
    <property type="protein sequence ID" value="SDX99589.1"/>
    <property type="molecule type" value="Genomic_DNA"/>
</dbReference>
<evidence type="ECO:0000313" key="1">
    <source>
        <dbReference type="EMBL" id="SDX99589.1"/>
    </source>
</evidence>
<dbReference type="InterPro" id="IPR036188">
    <property type="entry name" value="FAD/NAD-bd_sf"/>
</dbReference>
<dbReference type="Pfam" id="PF13450">
    <property type="entry name" value="NAD_binding_8"/>
    <property type="match status" value="1"/>
</dbReference>
<name>A0A1H3GB81_9ACTN</name>
<organism evidence="1 2">
    <name type="scientific">Geodermatophilus africanus</name>
    <dbReference type="NCBI Taxonomy" id="1137993"/>
    <lineage>
        <taxon>Bacteria</taxon>
        <taxon>Bacillati</taxon>
        <taxon>Actinomycetota</taxon>
        <taxon>Actinomycetes</taxon>
        <taxon>Geodermatophilales</taxon>
        <taxon>Geodermatophilaceae</taxon>
        <taxon>Geodermatophilus</taxon>
    </lineage>
</organism>